<keyword evidence="4 14" id="KW-0812">Transmembrane</keyword>
<dbReference type="Pfam" id="PF12796">
    <property type="entry name" value="Ank_2"/>
    <property type="match status" value="3"/>
</dbReference>
<evidence type="ECO:0000256" key="13">
    <source>
        <dbReference type="SAM" id="MobiDB-lite"/>
    </source>
</evidence>
<evidence type="ECO:0000256" key="10">
    <source>
        <dbReference type="ARBA" id="ARBA00023288"/>
    </source>
</evidence>
<dbReference type="SUPFAM" id="SSF57850">
    <property type="entry name" value="RING/U-box"/>
    <property type="match status" value="1"/>
</dbReference>
<evidence type="ECO:0000256" key="6">
    <source>
        <dbReference type="ARBA" id="ARBA00022989"/>
    </source>
</evidence>
<dbReference type="PROSITE" id="PS50297">
    <property type="entry name" value="ANK_REP_REGION"/>
    <property type="match status" value="4"/>
</dbReference>
<dbReference type="InterPro" id="IPR036770">
    <property type="entry name" value="Ankyrin_rpt-contain_sf"/>
</dbReference>
<proteinExistence type="inferred from homology"/>
<feature type="repeat" description="ANK" evidence="12">
    <location>
        <begin position="71"/>
        <end position="103"/>
    </location>
</feature>
<dbReference type="InterPro" id="IPR013083">
    <property type="entry name" value="Znf_RING/FYVE/PHD"/>
</dbReference>
<feature type="region of interest" description="Disordered" evidence="13">
    <location>
        <begin position="789"/>
        <end position="856"/>
    </location>
</feature>
<dbReference type="CDD" id="cd00167">
    <property type="entry name" value="SANT"/>
    <property type="match status" value="1"/>
</dbReference>
<dbReference type="PROSITE" id="PS50216">
    <property type="entry name" value="DHHC"/>
    <property type="match status" value="1"/>
</dbReference>
<evidence type="ECO:0000256" key="7">
    <source>
        <dbReference type="ARBA" id="ARBA00023043"/>
    </source>
</evidence>
<dbReference type="Gene3D" id="1.10.10.60">
    <property type="entry name" value="Homeodomain-like"/>
    <property type="match status" value="1"/>
</dbReference>
<feature type="domain" description="Myb-like" evidence="15">
    <location>
        <begin position="700"/>
        <end position="752"/>
    </location>
</feature>
<feature type="transmembrane region" description="Helical" evidence="14">
    <location>
        <begin position="310"/>
        <end position="333"/>
    </location>
</feature>
<dbReference type="SUPFAM" id="SSF46689">
    <property type="entry name" value="Homeodomain-like"/>
    <property type="match status" value="1"/>
</dbReference>
<evidence type="ECO:0000256" key="1">
    <source>
        <dbReference type="ARBA" id="ARBA00004141"/>
    </source>
</evidence>
<keyword evidence="10" id="KW-0449">Lipoprotein</keyword>
<feature type="compositionally biased region" description="Basic and acidic residues" evidence="13">
    <location>
        <begin position="807"/>
        <end position="824"/>
    </location>
</feature>
<dbReference type="Pfam" id="PF01529">
    <property type="entry name" value="DHHC"/>
    <property type="match status" value="1"/>
</dbReference>
<dbReference type="SMART" id="SM00248">
    <property type="entry name" value="ANK"/>
    <property type="match status" value="5"/>
</dbReference>
<dbReference type="SUPFAM" id="SSF48403">
    <property type="entry name" value="Ankyrin repeat"/>
    <property type="match status" value="1"/>
</dbReference>
<feature type="repeat" description="ANK" evidence="12">
    <location>
        <begin position="108"/>
        <end position="137"/>
    </location>
</feature>
<feature type="repeat" description="ANK" evidence="12">
    <location>
        <begin position="205"/>
        <end position="237"/>
    </location>
</feature>
<dbReference type="InterPro" id="IPR002110">
    <property type="entry name" value="Ankyrin_rpt"/>
</dbReference>
<dbReference type="EMBL" id="JADGKB010000003">
    <property type="protein sequence ID" value="KAJ3262043.1"/>
    <property type="molecule type" value="Genomic_DNA"/>
</dbReference>
<dbReference type="GO" id="GO:0019706">
    <property type="term" value="F:protein-cysteine S-palmitoyltransferase activity"/>
    <property type="evidence" value="ECO:0007669"/>
    <property type="project" value="UniProtKB-EC"/>
</dbReference>
<dbReference type="InterPro" id="IPR001594">
    <property type="entry name" value="Palmitoyltrfase_DHHC"/>
</dbReference>
<dbReference type="AlphaFoldDB" id="A0AAD5URZ6"/>
<dbReference type="InterPro" id="IPR009057">
    <property type="entry name" value="Homeodomain-like_sf"/>
</dbReference>
<keyword evidence="9" id="KW-0564">Palmitate</keyword>
<evidence type="ECO:0000256" key="9">
    <source>
        <dbReference type="ARBA" id="ARBA00023139"/>
    </source>
</evidence>
<dbReference type="Proteomes" id="UP001210925">
    <property type="component" value="Unassembled WGS sequence"/>
</dbReference>
<feature type="compositionally biased region" description="Acidic residues" evidence="13">
    <location>
        <begin position="834"/>
        <end position="844"/>
    </location>
</feature>
<evidence type="ECO:0000313" key="17">
    <source>
        <dbReference type="Proteomes" id="UP001210925"/>
    </source>
</evidence>
<evidence type="ECO:0000256" key="11">
    <source>
        <dbReference type="ARBA" id="ARBA00048048"/>
    </source>
</evidence>
<comment type="caution">
    <text evidence="16">The sequence shown here is derived from an EMBL/GenBank/DDBJ whole genome shotgun (WGS) entry which is preliminary data.</text>
</comment>
<dbReference type="Gene3D" id="1.25.40.20">
    <property type="entry name" value="Ankyrin repeat-containing domain"/>
    <property type="match status" value="1"/>
</dbReference>
<dbReference type="SMART" id="SM00717">
    <property type="entry name" value="SANT"/>
    <property type="match status" value="1"/>
</dbReference>
<dbReference type="PANTHER" id="PTHR24161:SF85">
    <property type="entry name" value="PALMITOYLTRANSFERASE HIP14"/>
    <property type="match status" value="1"/>
</dbReference>
<keyword evidence="8 14" id="KW-0472">Membrane</keyword>
<dbReference type="EC" id="2.3.1.225" evidence="3"/>
<comment type="similarity">
    <text evidence="2">Belongs to the DHHC palmitoyltransferase family. AKR/ZDHHC17 subfamily.</text>
</comment>
<comment type="subcellular location">
    <subcellularLocation>
        <location evidence="1">Membrane</location>
        <topology evidence="1">Multi-pass membrane protein</topology>
    </subcellularLocation>
</comment>
<evidence type="ECO:0000256" key="5">
    <source>
        <dbReference type="ARBA" id="ARBA00022737"/>
    </source>
</evidence>
<evidence type="ECO:0000256" key="14">
    <source>
        <dbReference type="SAM" id="Phobius"/>
    </source>
</evidence>
<protein>
    <recommendedName>
        <fullName evidence="3">protein S-acyltransferase</fullName>
        <ecNumber evidence="3">2.3.1.225</ecNumber>
    </recommendedName>
</protein>
<dbReference type="PROSITE" id="PS50088">
    <property type="entry name" value="ANK_REPEAT"/>
    <property type="match status" value="4"/>
</dbReference>
<keyword evidence="17" id="KW-1185">Reference proteome</keyword>
<evidence type="ECO:0000256" key="4">
    <source>
        <dbReference type="ARBA" id="ARBA00022692"/>
    </source>
</evidence>
<gene>
    <name evidence="16" type="ORF">HK103_003886</name>
</gene>
<accession>A0AAD5URZ6</accession>
<feature type="repeat" description="ANK" evidence="12">
    <location>
        <begin position="138"/>
        <end position="170"/>
    </location>
</feature>
<dbReference type="Gene3D" id="3.30.40.10">
    <property type="entry name" value="Zinc/RING finger domain, C3HC4 (zinc finger)"/>
    <property type="match status" value="1"/>
</dbReference>
<evidence type="ECO:0000256" key="2">
    <source>
        <dbReference type="ARBA" id="ARBA00010104"/>
    </source>
</evidence>
<feature type="compositionally biased region" description="Polar residues" evidence="13">
    <location>
        <begin position="845"/>
        <end position="855"/>
    </location>
</feature>
<dbReference type="InterPro" id="IPR001005">
    <property type="entry name" value="SANT/Myb"/>
</dbReference>
<sequence>MSIEDDIPLLDIKEDTGDKPTHKHWTGFKHKHRCDSEEDLCCKPPAPAPKEPNVEALLEEGKVLVSDRDSGNVTALHWAAINNHVNVAKYLLDRGAELDALGGDLIATPFHWAARSGHVQMVTLLYSKGANLYIKDSQGYNALHLAVHAGHAMMIVYLLSIGMDVDSRDSMMRTPLMWSAYQGNSLEGMDEILRNNASIDLVDVTGYTALHWAVISQHYEFVRKLLEEGASHTIRDPAGKLPGDWAKERGTLEYYEKILNETKKTTNAGLSEIRKPLRSKHCRICNRCVAKFDHHCPWTHNCIGVRNHRYFMLFSIALVTGTWSFCYLAYYYIAELLIDGPTPVAQIGECLFPAPVCTVLGSDTWIIAIASWAFFQSLWVSFLVCTQSWQIFVNYTTNEAVNHQRFDYLVHPDDLHAPAYRKRTVNPFDIGPIGNCLDFWSNGAGSLKDISWFTIYETPSYLQNQAMKRKGYTRVEELMKQRWIQKSEYTPELEVEVELSEKISTLRKELESVATIRKDRVFDSEPTEEELVIINKRVKLQQLLFEQYTKRDKMRKISSIKQCLDHLTNEEIQQAFELDGEDEENIICKFTQPDYLKQIRKAIAKKHKKSGITAMTPEQLQAYNYLLEKRRKSAPKQTLADNKQKVLRHSKLKLDEALEQLNKNDDPSKIYEGWSEARIKAYQQIHTKPNTYYYRFNAPGEKQGSGAWSKEEKELFFKRLKDVGADGQWGIFSIAIPGRVGYQCSNFYRHLLKTGEVVDENYSIDENGELHYLFGKKDGKEGSVRVHTKKNKNYIEENPPVPKPPKVKKEPKIKEPKKPKEPKQSKRKRKQNDESDWEHFDEDGSSSYNTWSTSRTRAKVEENDILNPLPGMIDPITLQPIIKPAISPYGHVMGYDTWLRCLSSKEQKNICPMTKNPLTKRELVILTFENIDEYR</sequence>
<keyword evidence="7 12" id="KW-0040">ANK repeat</keyword>
<comment type="catalytic activity">
    <reaction evidence="11">
        <text>L-cysteinyl-[protein] + hexadecanoyl-CoA = S-hexadecanoyl-L-cysteinyl-[protein] + CoA</text>
        <dbReference type="Rhea" id="RHEA:36683"/>
        <dbReference type="Rhea" id="RHEA-COMP:10131"/>
        <dbReference type="Rhea" id="RHEA-COMP:11032"/>
        <dbReference type="ChEBI" id="CHEBI:29950"/>
        <dbReference type="ChEBI" id="CHEBI:57287"/>
        <dbReference type="ChEBI" id="CHEBI:57379"/>
        <dbReference type="ChEBI" id="CHEBI:74151"/>
        <dbReference type="EC" id="2.3.1.225"/>
    </reaction>
</comment>
<keyword evidence="6 14" id="KW-1133">Transmembrane helix</keyword>
<reference evidence="16" key="1">
    <citation type="submission" date="2020-05" db="EMBL/GenBank/DDBJ databases">
        <title>Phylogenomic resolution of chytrid fungi.</title>
        <authorList>
            <person name="Stajich J.E."/>
            <person name="Amses K."/>
            <person name="Simmons R."/>
            <person name="Seto K."/>
            <person name="Myers J."/>
            <person name="Bonds A."/>
            <person name="Quandt C.A."/>
            <person name="Barry K."/>
            <person name="Liu P."/>
            <person name="Grigoriev I."/>
            <person name="Longcore J.E."/>
            <person name="James T.Y."/>
        </authorList>
    </citation>
    <scope>NUCLEOTIDE SEQUENCE</scope>
    <source>
        <strain evidence="16">PLAUS21</strain>
    </source>
</reference>
<dbReference type="PANTHER" id="PTHR24161">
    <property type="entry name" value="ANK_REP_REGION DOMAIN-CONTAINING PROTEIN-RELATED"/>
    <property type="match status" value="1"/>
</dbReference>
<name>A0AAD5URZ6_9FUNG</name>
<feature type="transmembrane region" description="Helical" evidence="14">
    <location>
        <begin position="142"/>
        <end position="163"/>
    </location>
</feature>
<evidence type="ECO:0000256" key="8">
    <source>
        <dbReference type="ARBA" id="ARBA00023136"/>
    </source>
</evidence>
<keyword evidence="5" id="KW-0677">Repeat</keyword>
<dbReference type="PROSITE" id="PS50090">
    <property type="entry name" value="MYB_LIKE"/>
    <property type="match status" value="1"/>
</dbReference>
<evidence type="ECO:0000259" key="15">
    <source>
        <dbReference type="PROSITE" id="PS50090"/>
    </source>
</evidence>
<organism evidence="16 17">
    <name type="scientific">Boothiomyces macroporosus</name>
    <dbReference type="NCBI Taxonomy" id="261099"/>
    <lineage>
        <taxon>Eukaryota</taxon>
        <taxon>Fungi</taxon>
        <taxon>Fungi incertae sedis</taxon>
        <taxon>Chytridiomycota</taxon>
        <taxon>Chytridiomycota incertae sedis</taxon>
        <taxon>Chytridiomycetes</taxon>
        <taxon>Rhizophydiales</taxon>
        <taxon>Terramycetaceae</taxon>
        <taxon>Boothiomyces</taxon>
    </lineage>
</organism>
<evidence type="ECO:0000313" key="16">
    <source>
        <dbReference type="EMBL" id="KAJ3262043.1"/>
    </source>
</evidence>
<evidence type="ECO:0000256" key="3">
    <source>
        <dbReference type="ARBA" id="ARBA00012210"/>
    </source>
</evidence>
<evidence type="ECO:0000256" key="12">
    <source>
        <dbReference type="PROSITE-ProRule" id="PRU00023"/>
    </source>
</evidence>
<dbReference type="GO" id="GO:0016020">
    <property type="term" value="C:membrane"/>
    <property type="evidence" value="ECO:0007669"/>
    <property type="project" value="UniProtKB-SubCell"/>
</dbReference>